<protein>
    <recommendedName>
        <fullName evidence="3">Iron-only hydrogenase system regulator</fullName>
    </recommendedName>
</protein>
<evidence type="ECO:0000313" key="1">
    <source>
        <dbReference type="EMBL" id="OOM14385.1"/>
    </source>
</evidence>
<dbReference type="RefSeq" id="WP_077864652.1">
    <property type="nucleotide sequence ID" value="NZ_LZYZ01000002.1"/>
</dbReference>
<organism evidence="1 2">
    <name type="scientific">Clostridium saccharobutylicum</name>
    <dbReference type="NCBI Taxonomy" id="169679"/>
    <lineage>
        <taxon>Bacteria</taxon>
        <taxon>Bacillati</taxon>
        <taxon>Bacillota</taxon>
        <taxon>Clostridia</taxon>
        <taxon>Eubacteriales</taxon>
        <taxon>Clostridiaceae</taxon>
        <taxon>Clostridium</taxon>
    </lineage>
</organism>
<dbReference type="SUPFAM" id="SSF55021">
    <property type="entry name" value="ACT-like"/>
    <property type="match status" value="1"/>
</dbReference>
<dbReference type="InterPro" id="IPR045865">
    <property type="entry name" value="ACT-like_dom_sf"/>
</dbReference>
<dbReference type="InterPro" id="IPR027271">
    <property type="entry name" value="Acetolactate_synth/TF_NikR_C"/>
</dbReference>
<dbReference type="EMBL" id="LZYZ01000002">
    <property type="protein sequence ID" value="OOM14385.1"/>
    <property type="molecule type" value="Genomic_DNA"/>
</dbReference>
<reference evidence="1 2" key="1">
    <citation type="submission" date="2016-05" db="EMBL/GenBank/DDBJ databases">
        <title>Microbial solvent formation.</title>
        <authorList>
            <person name="Poehlein A."/>
            <person name="Montoya Solano J.D."/>
            <person name="Flitsch S."/>
            <person name="Krabben P."/>
            <person name="Duerre P."/>
            <person name="Daniel R."/>
        </authorList>
    </citation>
    <scope>NUCLEOTIDE SEQUENCE [LARGE SCALE GENOMIC DNA]</scope>
    <source>
        <strain evidence="1 2">L1-8</strain>
    </source>
</reference>
<comment type="caution">
    <text evidence="1">The sequence shown here is derived from an EMBL/GenBank/DDBJ whole genome shotgun (WGS) entry which is preliminary data.</text>
</comment>
<dbReference type="STRING" id="169679.CSACC_18200"/>
<evidence type="ECO:0008006" key="3">
    <source>
        <dbReference type="Google" id="ProtNLM"/>
    </source>
</evidence>
<sequence>METIIMALTIDPRSAHAPQVQTILTKYGCIITTRLGLHEANKNSCSEKGLIILHIHSSIDEVKEFENELLDVEGVKVKYMTL</sequence>
<gene>
    <name evidence="1" type="ORF">CLOSAC_12580</name>
</gene>
<name>A0A1S8ND22_CLOSA</name>
<dbReference type="AlphaFoldDB" id="A0A1S8ND22"/>
<evidence type="ECO:0000313" key="2">
    <source>
        <dbReference type="Proteomes" id="UP000191154"/>
    </source>
</evidence>
<proteinExistence type="predicted"/>
<dbReference type="Gene3D" id="3.30.70.1150">
    <property type="entry name" value="ACT-like. Chain A, domain 2"/>
    <property type="match status" value="1"/>
</dbReference>
<dbReference type="Proteomes" id="UP000191154">
    <property type="component" value="Unassembled WGS sequence"/>
</dbReference>
<accession>A0A1S8ND22</accession>